<dbReference type="PANTHER" id="PTHR24388:SF104">
    <property type="entry name" value="AT-RICH BINDING PROTEIN-RELATED"/>
    <property type="match status" value="1"/>
</dbReference>
<evidence type="ECO:0000256" key="4">
    <source>
        <dbReference type="ARBA" id="ARBA00022833"/>
    </source>
</evidence>
<dbReference type="PROSITE" id="PS00028">
    <property type="entry name" value="ZINC_FINGER_C2H2_1"/>
    <property type="match status" value="4"/>
</dbReference>
<gene>
    <name evidence="9" type="ORF">C0Q70_10038</name>
</gene>
<keyword evidence="1" id="KW-0479">Metal-binding</keyword>
<dbReference type="Gene3D" id="3.30.160.60">
    <property type="entry name" value="Classic Zinc Finger"/>
    <property type="match status" value="5"/>
</dbReference>
<dbReference type="PANTHER" id="PTHR24388">
    <property type="entry name" value="ZINC FINGER PROTEIN"/>
    <property type="match status" value="1"/>
</dbReference>
<keyword evidence="5" id="KW-0539">Nucleus</keyword>
<feature type="domain" description="C2H2-type" evidence="8">
    <location>
        <begin position="704"/>
        <end position="731"/>
    </location>
</feature>
<feature type="compositionally biased region" description="Polar residues" evidence="7">
    <location>
        <begin position="9"/>
        <end position="20"/>
    </location>
</feature>
<feature type="domain" description="C2H2-type" evidence="8">
    <location>
        <begin position="615"/>
        <end position="642"/>
    </location>
</feature>
<feature type="domain" description="C2H2-type" evidence="8">
    <location>
        <begin position="647"/>
        <end position="674"/>
    </location>
</feature>
<feature type="domain" description="C2H2-type" evidence="8">
    <location>
        <begin position="585"/>
        <end position="613"/>
    </location>
</feature>
<dbReference type="SUPFAM" id="SSF57667">
    <property type="entry name" value="beta-beta-alpha zinc fingers"/>
    <property type="match status" value="3"/>
</dbReference>
<name>A0A2T7PBG3_POMCA</name>
<feature type="region of interest" description="Disordered" evidence="7">
    <location>
        <begin position="1"/>
        <end position="20"/>
    </location>
</feature>
<dbReference type="InterPro" id="IPR036236">
    <property type="entry name" value="Znf_C2H2_sf"/>
</dbReference>
<dbReference type="OrthoDB" id="3561125at2759"/>
<evidence type="ECO:0000313" key="10">
    <source>
        <dbReference type="Proteomes" id="UP000245119"/>
    </source>
</evidence>
<evidence type="ECO:0000259" key="8">
    <source>
        <dbReference type="PROSITE" id="PS50157"/>
    </source>
</evidence>
<dbReference type="GO" id="GO:0000981">
    <property type="term" value="F:DNA-binding transcription factor activity, RNA polymerase II-specific"/>
    <property type="evidence" value="ECO:0007669"/>
    <property type="project" value="TreeGrafter"/>
</dbReference>
<feature type="compositionally biased region" description="Basic and acidic residues" evidence="7">
    <location>
        <begin position="383"/>
        <end position="394"/>
    </location>
</feature>
<protein>
    <recommendedName>
        <fullName evidence="8">C2H2-type domain-containing protein</fullName>
    </recommendedName>
</protein>
<keyword evidence="4" id="KW-0862">Zinc</keyword>
<evidence type="ECO:0000256" key="5">
    <source>
        <dbReference type="ARBA" id="ARBA00023242"/>
    </source>
</evidence>
<feature type="compositionally biased region" description="Basic residues" evidence="7">
    <location>
        <begin position="359"/>
        <end position="371"/>
    </location>
</feature>
<organism evidence="9 10">
    <name type="scientific">Pomacea canaliculata</name>
    <name type="common">Golden apple snail</name>
    <dbReference type="NCBI Taxonomy" id="400727"/>
    <lineage>
        <taxon>Eukaryota</taxon>
        <taxon>Metazoa</taxon>
        <taxon>Spiralia</taxon>
        <taxon>Lophotrochozoa</taxon>
        <taxon>Mollusca</taxon>
        <taxon>Gastropoda</taxon>
        <taxon>Caenogastropoda</taxon>
        <taxon>Architaenioglossa</taxon>
        <taxon>Ampullarioidea</taxon>
        <taxon>Ampullariidae</taxon>
        <taxon>Pomacea</taxon>
    </lineage>
</organism>
<evidence type="ECO:0000256" key="7">
    <source>
        <dbReference type="SAM" id="MobiDB-lite"/>
    </source>
</evidence>
<dbReference type="InterPro" id="IPR050527">
    <property type="entry name" value="Snail/Krueppel_Znf"/>
</dbReference>
<evidence type="ECO:0000256" key="3">
    <source>
        <dbReference type="ARBA" id="ARBA00022771"/>
    </source>
</evidence>
<evidence type="ECO:0000256" key="2">
    <source>
        <dbReference type="ARBA" id="ARBA00022737"/>
    </source>
</evidence>
<comment type="caution">
    <text evidence="9">The sequence shown here is derived from an EMBL/GenBank/DDBJ whole genome shotgun (WGS) entry which is preliminary data.</text>
</comment>
<feature type="domain" description="C2H2-type" evidence="8">
    <location>
        <begin position="675"/>
        <end position="698"/>
    </location>
</feature>
<keyword evidence="10" id="KW-1185">Reference proteome</keyword>
<dbReference type="GO" id="GO:0008270">
    <property type="term" value="F:zinc ion binding"/>
    <property type="evidence" value="ECO:0007669"/>
    <property type="project" value="UniProtKB-KW"/>
</dbReference>
<feature type="domain" description="C2H2-type" evidence="8">
    <location>
        <begin position="548"/>
        <end position="575"/>
    </location>
</feature>
<accession>A0A2T7PBG3</accession>
<proteinExistence type="predicted"/>
<dbReference type="PROSITE" id="PS50157">
    <property type="entry name" value="ZINC_FINGER_C2H2_2"/>
    <property type="match status" value="6"/>
</dbReference>
<dbReference type="GO" id="GO:0000978">
    <property type="term" value="F:RNA polymerase II cis-regulatory region sequence-specific DNA binding"/>
    <property type="evidence" value="ECO:0007669"/>
    <property type="project" value="TreeGrafter"/>
</dbReference>
<dbReference type="InterPro" id="IPR013087">
    <property type="entry name" value="Znf_C2H2_type"/>
</dbReference>
<feature type="region of interest" description="Disordered" evidence="7">
    <location>
        <begin position="350"/>
        <end position="394"/>
    </location>
</feature>
<dbReference type="Pfam" id="PF13912">
    <property type="entry name" value="zf-C2H2_6"/>
    <property type="match status" value="2"/>
</dbReference>
<evidence type="ECO:0000256" key="1">
    <source>
        <dbReference type="ARBA" id="ARBA00022723"/>
    </source>
</evidence>
<reference evidence="9 10" key="1">
    <citation type="submission" date="2018-04" db="EMBL/GenBank/DDBJ databases">
        <title>The genome of golden apple snail Pomacea canaliculata provides insight into stress tolerance and invasive adaptation.</title>
        <authorList>
            <person name="Liu C."/>
            <person name="Liu B."/>
            <person name="Ren Y."/>
            <person name="Zhang Y."/>
            <person name="Wang H."/>
            <person name="Li S."/>
            <person name="Jiang F."/>
            <person name="Yin L."/>
            <person name="Zhang G."/>
            <person name="Qian W."/>
            <person name="Fan W."/>
        </authorList>
    </citation>
    <scope>NUCLEOTIDE SEQUENCE [LARGE SCALE GENOMIC DNA]</scope>
    <source>
        <strain evidence="9">SZHN2017</strain>
        <tissue evidence="9">Muscle</tissue>
    </source>
</reference>
<dbReference type="SMART" id="SM00355">
    <property type="entry name" value="ZnF_C2H2"/>
    <property type="match status" value="9"/>
</dbReference>
<dbReference type="AlphaFoldDB" id="A0A2T7PBG3"/>
<keyword evidence="3 6" id="KW-0863">Zinc-finger</keyword>
<dbReference type="Proteomes" id="UP000245119">
    <property type="component" value="Linkage Group LG5"/>
</dbReference>
<dbReference type="EMBL" id="PZQS01000005">
    <property type="protein sequence ID" value="PVD30763.1"/>
    <property type="molecule type" value="Genomic_DNA"/>
</dbReference>
<evidence type="ECO:0000313" key="9">
    <source>
        <dbReference type="EMBL" id="PVD30763.1"/>
    </source>
</evidence>
<keyword evidence="2" id="KW-0677">Repeat</keyword>
<sequence length="824" mass="91280">MSDSDDLASDNNTSTISLGPSFTMTTLGNSTILSAGLETAIMQSVPTQNLSVVQGSNGVSVSDYIRSMAINPSTGAHEMQWSSLTPQNTIITLHTLPFVEGGQEIAITDTNVGNVLNISAESASLVQTLISPAVNVKNEEKSHSGEEVELGGQLVNFASTAATQSVGQTVAAACLHMTSNSPLTAVQVGSAGILTAESVEEGHSTIIPDAELSDETPIFTRVCAKLNAAVMNIVPESQDVLLEQLGTEENVQLGIDDQRCFTLEASLSTVVRVHNRLKDLLNLPQYTRLQFSTEQVTALSTSQPQQKKTSDKSTSCRLLIPFVSSKGRQIKVPANLPGVLNSRDAFASDDEAENDIKMPKRKRKGKPRKMAKSNEEEDILSSKTEKNEVGESRFLKNSNEDIHAGEIEFENRMDDIKDSSSSLSVIRKSRRKKHESKATQQRRIYEGRIPFKFFCKTCSFKSKRESHYLKHLKCHDMPGTELHQCEECSFTTIRLSHLRRHELLHKKSLVRCDYCDYVTDSRQQLQKHAKMKHPNGNASSPSQQHQLYKCNVCGLTSGSQKYFTRHVLKHAQESSNGPVAGHDAFKCTQCTRTFQQRVHYERHCRDVHGPEVRPHLCDVCGKAFKRTDALQQHKVVHMSQDTRTYHFHCPQCNKGCRSQAHLKEHLTKHASDRPFLCQYCGSAFKTQSVQRKHILSLHLKPGAFSCDICGKKFNTGYGLQRHSRTHETDIEKFPAAINTVSSDNLVDLAMTETEQLGQDDSDAVAAADDAAEVLQTQQPALVQDVMTAGMEEALEQEEELQAQYIQSTETASALFYLTGSLQSL</sequence>
<evidence type="ECO:0000256" key="6">
    <source>
        <dbReference type="PROSITE-ProRule" id="PRU00042"/>
    </source>
</evidence>